<evidence type="ECO:0000313" key="12">
    <source>
        <dbReference type="Ensembl" id="ENSPMEP00000004468.1"/>
    </source>
</evidence>
<name>A0A3B3WNU2_9TELE</name>
<dbReference type="AlphaFoldDB" id="A0A3B3WNU2"/>
<keyword evidence="3 10" id="KW-0732">Signal</keyword>
<evidence type="ECO:0000256" key="9">
    <source>
        <dbReference type="SAM" id="Phobius"/>
    </source>
</evidence>
<evidence type="ECO:0000256" key="4">
    <source>
        <dbReference type="ARBA" id="ARBA00022859"/>
    </source>
</evidence>
<dbReference type="PANTHER" id="PTHR19433:SF111">
    <property type="entry name" value="T CELL RECEPTOR ALPHA VARIABLE 4"/>
    <property type="match status" value="1"/>
</dbReference>
<dbReference type="GO" id="GO:0009617">
    <property type="term" value="P:response to bacterium"/>
    <property type="evidence" value="ECO:0007669"/>
    <property type="project" value="TreeGrafter"/>
</dbReference>
<dbReference type="Ensembl" id="ENSPMET00000009130.1">
    <property type="protein sequence ID" value="ENSPMEP00000004468.1"/>
    <property type="gene ID" value="ENSPMEG00000005722.1"/>
</dbReference>
<dbReference type="STRING" id="48701.ENSPMEP00000004468"/>
<keyword evidence="2" id="KW-1003">Cell membrane</keyword>
<feature type="chain" id="PRO_5017225046" description="Immunoglobulin V-set domain-containing protein" evidence="10">
    <location>
        <begin position="24"/>
        <end position="215"/>
    </location>
</feature>
<evidence type="ECO:0000256" key="5">
    <source>
        <dbReference type="ARBA" id="ARBA00023136"/>
    </source>
</evidence>
<evidence type="ECO:0000256" key="3">
    <source>
        <dbReference type="ARBA" id="ARBA00022729"/>
    </source>
</evidence>
<keyword evidence="9" id="KW-1133">Transmembrane helix</keyword>
<evidence type="ECO:0000313" key="13">
    <source>
        <dbReference type="Proteomes" id="UP000261480"/>
    </source>
</evidence>
<evidence type="ECO:0000256" key="10">
    <source>
        <dbReference type="SAM" id="SignalP"/>
    </source>
</evidence>
<keyword evidence="13" id="KW-1185">Reference proteome</keyword>
<protein>
    <recommendedName>
        <fullName evidence="11">Immunoglobulin V-set domain-containing protein</fullName>
    </recommendedName>
</protein>
<evidence type="ECO:0000259" key="11">
    <source>
        <dbReference type="Pfam" id="PF07686"/>
    </source>
</evidence>
<proteinExistence type="predicted"/>
<feature type="region of interest" description="Disordered" evidence="8">
    <location>
        <begin position="168"/>
        <end position="215"/>
    </location>
</feature>
<evidence type="ECO:0000256" key="2">
    <source>
        <dbReference type="ARBA" id="ARBA00022475"/>
    </source>
</evidence>
<dbReference type="GO" id="GO:0002376">
    <property type="term" value="P:immune system process"/>
    <property type="evidence" value="ECO:0007669"/>
    <property type="project" value="UniProtKB-KW"/>
</dbReference>
<dbReference type="SUPFAM" id="SSF48726">
    <property type="entry name" value="Immunoglobulin"/>
    <property type="match status" value="1"/>
</dbReference>
<feature type="domain" description="Immunoglobulin V-set" evidence="11">
    <location>
        <begin position="27"/>
        <end position="127"/>
    </location>
</feature>
<dbReference type="GeneID" id="106910576"/>
<reference evidence="12" key="1">
    <citation type="submission" date="2025-08" db="UniProtKB">
        <authorList>
            <consortium name="Ensembl"/>
        </authorList>
    </citation>
    <scope>IDENTIFICATION</scope>
</reference>
<feature type="transmembrane region" description="Helical" evidence="9">
    <location>
        <begin position="133"/>
        <end position="156"/>
    </location>
</feature>
<keyword evidence="9" id="KW-0812">Transmembrane</keyword>
<evidence type="ECO:0000256" key="8">
    <source>
        <dbReference type="SAM" id="MobiDB-lite"/>
    </source>
</evidence>
<dbReference type="Gene3D" id="2.60.40.10">
    <property type="entry name" value="Immunoglobulins"/>
    <property type="match status" value="1"/>
</dbReference>
<dbReference type="InterPro" id="IPR052051">
    <property type="entry name" value="TCR_complex_component"/>
</dbReference>
<dbReference type="GO" id="GO:0005886">
    <property type="term" value="C:plasma membrane"/>
    <property type="evidence" value="ECO:0007669"/>
    <property type="project" value="UniProtKB-SubCell"/>
</dbReference>
<evidence type="ECO:0000256" key="1">
    <source>
        <dbReference type="ARBA" id="ARBA00004236"/>
    </source>
</evidence>
<evidence type="ECO:0000256" key="6">
    <source>
        <dbReference type="ARBA" id="ARBA00023157"/>
    </source>
</evidence>
<dbReference type="InterPro" id="IPR013783">
    <property type="entry name" value="Ig-like_fold"/>
</dbReference>
<dbReference type="PANTHER" id="PTHR19433">
    <property type="entry name" value="T-CELL RECEPTOR ALPHA CHAIN V REGION-RELATED"/>
    <property type="match status" value="1"/>
</dbReference>
<accession>A0A3B3WNU2</accession>
<dbReference type="InterPro" id="IPR013106">
    <property type="entry name" value="Ig_V-set"/>
</dbReference>
<sequence length="215" mass="24181">MKNSVLIAAALYSFCWTSGSVSGSEILTVHQGEDVTLQSANMFSDGSVTFWLRVINQTKTSCISVINGVHTTIDYCEGFDRKSFEMTVNFSNVSLKIKRVNISDTGIYICGRYQGGNLKFTVQHLHVIEKPNYMMLFVIPGSGIVVLLIIVIILIIQVMKIQKAADGDTDHHQHQIPDSTEQSRPAEAEKKRKRRRAPPEPEVVYASSKKYWNRN</sequence>
<feature type="signal peptide" evidence="10">
    <location>
        <begin position="1"/>
        <end position="23"/>
    </location>
</feature>
<dbReference type="KEGG" id="pmei:106910576"/>
<reference evidence="12" key="2">
    <citation type="submission" date="2025-09" db="UniProtKB">
        <authorList>
            <consortium name="Ensembl"/>
        </authorList>
    </citation>
    <scope>IDENTIFICATION</scope>
</reference>
<dbReference type="RefSeq" id="XP_014832732.1">
    <property type="nucleotide sequence ID" value="XM_014977246.1"/>
</dbReference>
<comment type="subcellular location">
    <subcellularLocation>
        <location evidence="1">Cell membrane</location>
    </subcellularLocation>
</comment>
<dbReference type="InterPro" id="IPR036179">
    <property type="entry name" value="Ig-like_dom_sf"/>
</dbReference>
<keyword evidence="4" id="KW-0391">Immunity</keyword>
<keyword evidence="5 9" id="KW-0472">Membrane</keyword>
<organism evidence="12 13">
    <name type="scientific">Poecilia mexicana</name>
    <dbReference type="NCBI Taxonomy" id="48701"/>
    <lineage>
        <taxon>Eukaryota</taxon>
        <taxon>Metazoa</taxon>
        <taxon>Chordata</taxon>
        <taxon>Craniata</taxon>
        <taxon>Vertebrata</taxon>
        <taxon>Euteleostomi</taxon>
        <taxon>Actinopterygii</taxon>
        <taxon>Neopterygii</taxon>
        <taxon>Teleostei</taxon>
        <taxon>Neoteleostei</taxon>
        <taxon>Acanthomorphata</taxon>
        <taxon>Ovalentaria</taxon>
        <taxon>Atherinomorphae</taxon>
        <taxon>Cyprinodontiformes</taxon>
        <taxon>Poeciliidae</taxon>
        <taxon>Poeciliinae</taxon>
        <taxon>Poecilia</taxon>
    </lineage>
</organism>
<dbReference type="Proteomes" id="UP000261480">
    <property type="component" value="Unplaced"/>
</dbReference>
<keyword evidence="7" id="KW-0325">Glycoprotein</keyword>
<dbReference type="Pfam" id="PF07686">
    <property type="entry name" value="V-set"/>
    <property type="match status" value="1"/>
</dbReference>
<evidence type="ECO:0000256" key="7">
    <source>
        <dbReference type="ARBA" id="ARBA00023180"/>
    </source>
</evidence>
<keyword evidence="6" id="KW-1015">Disulfide bond</keyword>